<dbReference type="InterPro" id="IPR036264">
    <property type="entry name" value="Bact_exopeptidase_dim_dom"/>
</dbReference>
<dbReference type="GO" id="GO:0019877">
    <property type="term" value="P:diaminopimelate biosynthetic process"/>
    <property type="evidence" value="ECO:0007669"/>
    <property type="project" value="UniProtKB-ARBA"/>
</dbReference>
<accession>A0A2A9CWK0</accession>
<dbReference type="Gene3D" id="3.30.70.360">
    <property type="match status" value="1"/>
</dbReference>
<dbReference type="Pfam" id="PF07687">
    <property type="entry name" value="M20_dimer"/>
    <property type="match status" value="1"/>
</dbReference>
<comment type="cofactor">
    <cofactor evidence="2">
        <name>Mn(2+)</name>
        <dbReference type="ChEBI" id="CHEBI:29035"/>
    </cofactor>
    <text evidence="2">The Mn(2+) ion enhances activity.</text>
</comment>
<dbReference type="AlphaFoldDB" id="A0A2A9CWK0"/>
<dbReference type="EMBL" id="PDJC01000001">
    <property type="protein sequence ID" value="PFG18375.1"/>
    <property type="molecule type" value="Genomic_DNA"/>
</dbReference>
<dbReference type="SUPFAM" id="SSF55031">
    <property type="entry name" value="Bacterial exopeptidase dimerisation domain"/>
    <property type="match status" value="1"/>
</dbReference>
<dbReference type="PANTHER" id="PTHR11014:SF63">
    <property type="entry name" value="METALLOPEPTIDASE, PUTATIVE (AFU_ORTHOLOGUE AFUA_6G09600)-RELATED"/>
    <property type="match status" value="1"/>
</dbReference>
<reference evidence="4 5" key="1">
    <citation type="submission" date="2017-10" db="EMBL/GenBank/DDBJ databases">
        <title>Sequencing the genomes of 1000 actinobacteria strains.</title>
        <authorList>
            <person name="Klenk H.-P."/>
        </authorList>
    </citation>
    <scope>NUCLEOTIDE SEQUENCE [LARGE SCALE GENOMIC DNA]</scope>
    <source>
        <strain evidence="4 5">DSM 15597</strain>
    </source>
</reference>
<dbReference type="OrthoDB" id="9777385at2"/>
<feature type="binding site" evidence="2">
    <location>
        <position position="146"/>
    </location>
    <ligand>
        <name>Mn(2+)</name>
        <dbReference type="ChEBI" id="CHEBI:29035"/>
        <label>2</label>
    </ligand>
</feature>
<evidence type="ECO:0000313" key="5">
    <source>
        <dbReference type="Proteomes" id="UP000226079"/>
    </source>
</evidence>
<evidence type="ECO:0000256" key="1">
    <source>
        <dbReference type="ARBA" id="ARBA00022801"/>
    </source>
</evidence>
<dbReference type="InterPro" id="IPR017439">
    <property type="entry name" value="Amidohydrolase"/>
</dbReference>
<evidence type="ECO:0000259" key="3">
    <source>
        <dbReference type="Pfam" id="PF07687"/>
    </source>
</evidence>
<evidence type="ECO:0000313" key="4">
    <source>
        <dbReference type="EMBL" id="PFG18375.1"/>
    </source>
</evidence>
<comment type="caution">
    <text evidence="4">The sequence shown here is derived from an EMBL/GenBank/DDBJ whole genome shotgun (WGS) entry which is preliminary data.</text>
</comment>
<dbReference type="FunFam" id="3.30.70.360:FF:000001">
    <property type="entry name" value="N-acetyldiaminopimelate deacetylase"/>
    <property type="match status" value="1"/>
</dbReference>
<sequence>MTSRPIVDPSTDAAGLAEVYRWLHAHPELSNQEVQTADVLAQSLTALGYQVHTGVGGTGVVGLLSRGEGPTVLLRADMDGLPVAESTGLDYASTARGIDPDGKDVPVMHACGHDMHVICLLGAAAQLAADPSWTGTLMLVGQPAEELGTGALAMLADDLYERFGRPDVVLGQHVGPLPAGYLGLHPGPAFASSDALKVTLFGAGGHGSRPEACVDPIVMAAAVVLRLQTIVSREVAGGDSAVVTVGTLHAGTKMNIIPDRAELEVNVRSYDNTVREKVLASVERIIRAEALASGAPREPEIVYTDQLPLLFNDPDASARTATALAGVVGPRLIDQGALTGSEDVGHLATAAGVPCVYWVLGGADPALFAEATDAAGLMRVLATIPSNHSSGYAPVIEPTISVGSAALAAAAKQWLGN</sequence>
<dbReference type="RefSeq" id="WP_098461737.1">
    <property type="nucleotide sequence ID" value="NZ_PDJC01000001.1"/>
</dbReference>
<keyword evidence="5" id="KW-1185">Reference proteome</keyword>
<dbReference type="InterPro" id="IPR011650">
    <property type="entry name" value="Peptidase_M20_dimer"/>
</dbReference>
<keyword evidence="1 4" id="KW-0378">Hydrolase</keyword>
<dbReference type="SUPFAM" id="SSF53187">
    <property type="entry name" value="Zn-dependent exopeptidases"/>
    <property type="match status" value="1"/>
</dbReference>
<dbReference type="InterPro" id="IPR002933">
    <property type="entry name" value="Peptidase_M20"/>
</dbReference>
<dbReference type="PIRSF" id="PIRSF005962">
    <property type="entry name" value="Pept_M20D_amidohydro"/>
    <property type="match status" value="1"/>
</dbReference>
<proteinExistence type="predicted"/>
<feature type="binding site" evidence="2">
    <location>
        <position position="113"/>
    </location>
    <ligand>
        <name>Mn(2+)</name>
        <dbReference type="ChEBI" id="CHEBI:29035"/>
        <label>2</label>
    </ligand>
</feature>
<feature type="binding site" evidence="2">
    <location>
        <position position="173"/>
    </location>
    <ligand>
        <name>Mn(2+)</name>
        <dbReference type="ChEBI" id="CHEBI:29035"/>
        <label>1</label>
    </ligand>
</feature>
<dbReference type="Pfam" id="PF01546">
    <property type="entry name" value="Peptidase_M20"/>
    <property type="match status" value="1"/>
</dbReference>
<evidence type="ECO:0000256" key="2">
    <source>
        <dbReference type="PIRSR" id="PIRSR005962-1"/>
    </source>
</evidence>
<feature type="binding site" evidence="2">
    <location>
        <position position="111"/>
    </location>
    <ligand>
        <name>Mn(2+)</name>
        <dbReference type="ChEBI" id="CHEBI:29035"/>
        <label>2</label>
    </ligand>
</feature>
<keyword evidence="2" id="KW-0464">Manganese</keyword>
<feature type="domain" description="Peptidase M20 dimerisation" evidence="3">
    <location>
        <begin position="196"/>
        <end position="290"/>
    </location>
</feature>
<organism evidence="4 5">
    <name type="scientific">Propionicimonas paludicola</name>
    <dbReference type="NCBI Taxonomy" id="185243"/>
    <lineage>
        <taxon>Bacteria</taxon>
        <taxon>Bacillati</taxon>
        <taxon>Actinomycetota</taxon>
        <taxon>Actinomycetes</taxon>
        <taxon>Propionibacteriales</taxon>
        <taxon>Nocardioidaceae</taxon>
        <taxon>Propionicimonas</taxon>
    </lineage>
</organism>
<dbReference type="Proteomes" id="UP000226079">
    <property type="component" value="Unassembled WGS sequence"/>
</dbReference>
<keyword evidence="2" id="KW-0479">Metal-binding</keyword>
<dbReference type="Gene3D" id="3.40.630.10">
    <property type="entry name" value="Zn peptidases"/>
    <property type="match status" value="1"/>
</dbReference>
<dbReference type="GO" id="GO:0046872">
    <property type="term" value="F:metal ion binding"/>
    <property type="evidence" value="ECO:0007669"/>
    <property type="project" value="UniProtKB-KW"/>
</dbReference>
<dbReference type="GO" id="GO:0050118">
    <property type="term" value="F:N-acetyldiaminopimelate deacetylase activity"/>
    <property type="evidence" value="ECO:0007669"/>
    <property type="project" value="UniProtKB-ARBA"/>
</dbReference>
<gene>
    <name evidence="4" type="ORF">ATK74_2960</name>
</gene>
<protein>
    <submittedName>
        <fullName evidence="4">Hippurate hydrolase</fullName>
    </submittedName>
</protein>
<name>A0A2A9CWK0_9ACTN</name>
<dbReference type="NCBIfam" id="TIGR01891">
    <property type="entry name" value="amidohydrolases"/>
    <property type="match status" value="1"/>
</dbReference>
<dbReference type="PANTHER" id="PTHR11014">
    <property type="entry name" value="PEPTIDASE M20 FAMILY MEMBER"/>
    <property type="match status" value="1"/>
</dbReference>